<dbReference type="RefSeq" id="XP_047842513.1">
    <property type="nucleotide sequence ID" value="XM_047986531.1"/>
</dbReference>
<sequence>MDSIKQGANYVSETVQKAAQGTSKEANKEVAKDSNAPIGTRASAAKDALGDKASESKHDAKAEAHKQQI</sequence>
<gene>
    <name evidence="2" type="primary">GRG1_1</name>
    <name evidence="2" type="ORF">JDV02_005251</name>
</gene>
<dbReference type="GeneID" id="72067200"/>
<feature type="compositionally biased region" description="Polar residues" evidence="1">
    <location>
        <begin position="9"/>
        <end position="24"/>
    </location>
</feature>
<proteinExistence type="predicted"/>
<dbReference type="Proteomes" id="UP000829364">
    <property type="component" value="Chromosome 4"/>
</dbReference>
<evidence type="ECO:0000313" key="2">
    <source>
        <dbReference type="EMBL" id="UNI19032.1"/>
    </source>
</evidence>
<dbReference type="KEGG" id="ptkz:JDV02_005251"/>
<dbReference type="InterPro" id="IPR020100">
    <property type="entry name" value="Glc-repressible_Grg1"/>
</dbReference>
<dbReference type="PANTHER" id="PTHR38789">
    <property type="entry name" value="REPRESSIBLE PROTEIN GRG1, PUTATIVE (AFU_ORTHOLOGUE AFUA_5G14210)-RELATED"/>
    <property type="match status" value="1"/>
</dbReference>
<dbReference type="PANTHER" id="PTHR38789:SF1">
    <property type="entry name" value="GLUCOSE-REPRESSIBLE GENE PROTEIN-RELATED"/>
    <property type="match status" value="1"/>
</dbReference>
<feature type="compositionally biased region" description="Basic and acidic residues" evidence="1">
    <location>
        <begin position="48"/>
        <end position="69"/>
    </location>
</feature>
<dbReference type="AlphaFoldDB" id="A0A9Q8QGX0"/>
<feature type="region of interest" description="Disordered" evidence="1">
    <location>
        <begin position="1"/>
        <end position="69"/>
    </location>
</feature>
<dbReference type="EMBL" id="CP086357">
    <property type="protein sequence ID" value="UNI19032.1"/>
    <property type="molecule type" value="Genomic_DNA"/>
</dbReference>
<accession>A0A9Q8QGX0</accession>
<protein>
    <submittedName>
        <fullName evidence="2">Glucose-repressible protein</fullName>
    </submittedName>
</protein>
<evidence type="ECO:0000256" key="1">
    <source>
        <dbReference type="SAM" id="MobiDB-lite"/>
    </source>
</evidence>
<keyword evidence="3" id="KW-1185">Reference proteome</keyword>
<organism evidence="2 3">
    <name type="scientific">Purpureocillium takamizusanense</name>
    <dbReference type="NCBI Taxonomy" id="2060973"/>
    <lineage>
        <taxon>Eukaryota</taxon>
        <taxon>Fungi</taxon>
        <taxon>Dikarya</taxon>
        <taxon>Ascomycota</taxon>
        <taxon>Pezizomycotina</taxon>
        <taxon>Sordariomycetes</taxon>
        <taxon>Hypocreomycetidae</taxon>
        <taxon>Hypocreales</taxon>
        <taxon>Ophiocordycipitaceae</taxon>
        <taxon>Purpureocillium</taxon>
    </lineage>
</organism>
<dbReference type="Pfam" id="PF11034">
    <property type="entry name" value="Grg1"/>
    <property type="match status" value="1"/>
</dbReference>
<reference evidence="2" key="1">
    <citation type="submission" date="2021-11" db="EMBL/GenBank/DDBJ databases">
        <title>Purpureocillium_takamizusanense_genome.</title>
        <authorList>
            <person name="Nguyen N.-H."/>
        </authorList>
    </citation>
    <scope>NUCLEOTIDE SEQUENCE</scope>
    <source>
        <strain evidence="2">PT3</strain>
    </source>
</reference>
<evidence type="ECO:0000313" key="3">
    <source>
        <dbReference type="Proteomes" id="UP000829364"/>
    </source>
</evidence>
<name>A0A9Q8QGX0_9HYPO</name>
<dbReference type="OrthoDB" id="10039103at2759"/>